<proteinExistence type="predicted"/>
<dbReference type="EMBL" id="BARS01037124">
    <property type="protein sequence ID" value="GAG22724.1"/>
    <property type="molecule type" value="Genomic_DNA"/>
</dbReference>
<accession>X0VWC8</accession>
<sequence length="175" mass="20125">MAGNDYLVICKNGHERQVSIDEIEEILDSERCPVCEAPIAELKPSELEVECIECGWEEQGDWSDVMLWLWSECPRCQSNTQTSGDIRIVGSHSHAVGEYQNFCEHADIKKYLRNGRDDYWELVVHYTSRNNFLEIMENQKIKAMPTGYFSVPAVCLTDAPSKFGHEFKHRYGPFG</sequence>
<comment type="caution">
    <text evidence="1">The sequence shown here is derived from an EMBL/GenBank/DDBJ whole genome shotgun (WGS) entry which is preliminary data.</text>
</comment>
<evidence type="ECO:0000313" key="1">
    <source>
        <dbReference type="EMBL" id="GAG22724.1"/>
    </source>
</evidence>
<dbReference type="AlphaFoldDB" id="X0VWC8"/>
<feature type="non-terminal residue" evidence="1">
    <location>
        <position position="175"/>
    </location>
</feature>
<name>X0VWC8_9ZZZZ</name>
<reference evidence="1" key="1">
    <citation type="journal article" date="2014" name="Front. Microbiol.">
        <title>High frequency of phylogenetically diverse reductive dehalogenase-homologous genes in deep subseafloor sedimentary metagenomes.</title>
        <authorList>
            <person name="Kawai M."/>
            <person name="Futagami T."/>
            <person name="Toyoda A."/>
            <person name="Takaki Y."/>
            <person name="Nishi S."/>
            <person name="Hori S."/>
            <person name="Arai W."/>
            <person name="Tsubouchi T."/>
            <person name="Morono Y."/>
            <person name="Uchiyama I."/>
            <person name="Ito T."/>
            <person name="Fujiyama A."/>
            <person name="Inagaki F."/>
            <person name="Takami H."/>
        </authorList>
    </citation>
    <scope>NUCLEOTIDE SEQUENCE</scope>
    <source>
        <strain evidence="1">Expedition CK06-06</strain>
    </source>
</reference>
<protein>
    <submittedName>
        <fullName evidence="1">Uncharacterized protein</fullName>
    </submittedName>
</protein>
<gene>
    <name evidence="1" type="ORF">S01H1_56959</name>
</gene>
<organism evidence="1">
    <name type="scientific">marine sediment metagenome</name>
    <dbReference type="NCBI Taxonomy" id="412755"/>
    <lineage>
        <taxon>unclassified sequences</taxon>
        <taxon>metagenomes</taxon>
        <taxon>ecological metagenomes</taxon>
    </lineage>
</organism>